<dbReference type="Proteomes" id="UP000663860">
    <property type="component" value="Unassembled WGS sequence"/>
</dbReference>
<feature type="transmembrane region" description="Helical" evidence="1">
    <location>
        <begin position="248"/>
        <end position="266"/>
    </location>
</feature>
<dbReference type="InterPro" id="IPR026100">
    <property type="entry name" value="Tmem223"/>
</dbReference>
<proteinExistence type="predicted"/>
<accession>A0A814XQT0</accession>
<comment type="caution">
    <text evidence="2">The sequence shown here is derived from an EMBL/GenBank/DDBJ whole genome shotgun (WGS) entry which is preliminary data.</text>
</comment>
<keyword evidence="1" id="KW-1133">Transmembrane helix</keyword>
<feature type="transmembrane region" description="Helical" evidence="1">
    <location>
        <begin position="116"/>
        <end position="136"/>
    </location>
</feature>
<organism evidence="2 3">
    <name type="scientific">Adineta steineri</name>
    <dbReference type="NCBI Taxonomy" id="433720"/>
    <lineage>
        <taxon>Eukaryota</taxon>
        <taxon>Metazoa</taxon>
        <taxon>Spiralia</taxon>
        <taxon>Gnathifera</taxon>
        <taxon>Rotifera</taxon>
        <taxon>Eurotatoria</taxon>
        <taxon>Bdelloidea</taxon>
        <taxon>Adinetida</taxon>
        <taxon>Adinetidae</taxon>
        <taxon>Adineta</taxon>
    </lineage>
</organism>
<keyword evidence="1" id="KW-0472">Membrane</keyword>
<dbReference type="InterPro" id="IPR045325">
    <property type="entry name" value="TMEM70/TMEM186/TMEM223"/>
</dbReference>
<gene>
    <name evidence="2" type="ORF">IZO911_LOCUS29608</name>
</gene>
<sequence length="424" mass="47813">MILLRCLLCPTWRRMGYNNLVKPIIRNETTTTSTTTSAFSNIQKSLSNNVLVFEYKDRILPVLGVLGFIQFIAFDLIAYWSFYLFGTVTAKQENLTSESTLLDRAATIVPTKKFRYTTNAIIVLLNIRMILLRCLLCPTWRRMGYNNLVKPIIRNETTTTSTTTSVFSNIQKSLSNNVLVFEYKDRILPVLGVLGFIQFIAFDLIAYWSFYLFGTVTAKQENLTSESTLLDRAATIVPTKKFRYTTNAIIVLLSGAIFGACIIYPARCIRRLYLLKDGSSVGVVTYALWPNARKFTVPLENVSAQTGLKGVGKLNKKNISFISIVILGGAIFGACIIYPARCIRRLYLLKDGSSVGVVTYALWPNARKFTVPLENVSAQTGLKGVGVFHKLSLKDRWLSHLVNNREGKFYNKTIYETVIALKRF</sequence>
<dbReference type="PANTHER" id="PTHR14549:SF2">
    <property type="entry name" value="TRANSMEMBRANE PROTEIN 223"/>
    <property type="match status" value="1"/>
</dbReference>
<evidence type="ECO:0000313" key="2">
    <source>
        <dbReference type="EMBL" id="CAF1219144.1"/>
    </source>
</evidence>
<protein>
    <submittedName>
        <fullName evidence="2">Uncharacterized protein</fullName>
    </submittedName>
</protein>
<reference evidence="2" key="1">
    <citation type="submission" date="2021-02" db="EMBL/GenBank/DDBJ databases">
        <authorList>
            <person name="Nowell W R."/>
        </authorList>
    </citation>
    <scope>NUCLEOTIDE SEQUENCE</scope>
</reference>
<feature type="transmembrane region" description="Helical" evidence="1">
    <location>
        <begin position="59"/>
        <end position="82"/>
    </location>
</feature>
<dbReference type="AlphaFoldDB" id="A0A814XQT0"/>
<feature type="transmembrane region" description="Helical" evidence="1">
    <location>
        <begin position="319"/>
        <end position="340"/>
    </location>
</feature>
<name>A0A814XQT0_9BILA</name>
<evidence type="ECO:0000256" key="1">
    <source>
        <dbReference type="SAM" id="Phobius"/>
    </source>
</evidence>
<evidence type="ECO:0000313" key="3">
    <source>
        <dbReference type="Proteomes" id="UP000663860"/>
    </source>
</evidence>
<dbReference type="GO" id="GO:0005739">
    <property type="term" value="C:mitochondrion"/>
    <property type="evidence" value="ECO:0007669"/>
    <property type="project" value="TreeGrafter"/>
</dbReference>
<dbReference type="EMBL" id="CAJNOE010000445">
    <property type="protein sequence ID" value="CAF1219144.1"/>
    <property type="molecule type" value="Genomic_DNA"/>
</dbReference>
<dbReference type="Pfam" id="PF06979">
    <property type="entry name" value="TMEM70"/>
    <property type="match status" value="2"/>
</dbReference>
<feature type="transmembrane region" description="Helical" evidence="1">
    <location>
        <begin position="187"/>
        <end position="210"/>
    </location>
</feature>
<keyword evidence="1" id="KW-0812">Transmembrane</keyword>
<dbReference type="PANTHER" id="PTHR14549">
    <property type="entry name" value="TRANSMEMBRANE PROTEIN 223"/>
    <property type="match status" value="1"/>
</dbReference>